<dbReference type="SUPFAM" id="SSF161098">
    <property type="entry name" value="MetI-like"/>
    <property type="match status" value="1"/>
</dbReference>
<organism evidence="9 10">
    <name type="scientific">Schleiferilactobacillus perolens DSM 12744</name>
    <dbReference type="NCBI Taxonomy" id="1423792"/>
    <lineage>
        <taxon>Bacteria</taxon>
        <taxon>Bacillati</taxon>
        <taxon>Bacillota</taxon>
        <taxon>Bacilli</taxon>
        <taxon>Lactobacillales</taxon>
        <taxon>Lactobacillaceae</taxon>
        <taxon>Schleiferilactobacillus</taxon>
    </lineage>
</organism>
<comment type="caution">
    <text evidence="9">The sequence shown here is derived from an EMBL/GenBank/DDBJ whole genome shotgun (WGS) entry which is preliminary data.</text>
</comment>
<dbReference type="PANTHER" id="PTHR30193">
    <property type="entry name" value="ABC TRANSPORTER PERMEASE PROTEIN"/>
    <property type="match status" value="1"/>
</dbReference>
<dbReference type="InterPro" id="IPR000515">
    <property type="entry name" value="MetI-like"/>
</dbReference>
<dbReference type="PROSITE" id="PS50928">
    <property type="entry name" value="ABC_TM1"/>
    <property type="match status" value="1"/>
</dbReference>
<accession>A0A0R1N2C7</accession>
<comment type="similarity">
    <text evidence="7">Belongs to the binding-protein-dependent transport system permease family.</text>
</comment>
<reference evidence="9 10" key="1">
    <citation type="journal article" date="2015" name="Genome Announc.">
        <title>Expanding the biotechnology potential of lactobacilli through comparative genomics of 213 strains and associated genera.</title>
        <authorList>
            <person name="Sun Z."/>
            <person name="Harris H.M."/>
            <person name="McCann A."/>
            <person name="Guo C."/>
            <person name="Argimon S."/>
            <person name="Zhang W."/>
            <person name="Yang X."/>
            <person name="Jeffery I.B."/>
            <person name="Cooney J.C."/>
            <person name="Kagawa T.F."/>
            <person name="Liu W."/>
            <person name="Song Y."/>
            <person name="Salvetti E."/>
            <person name="Wrobel A."/>
            <person name="Rasinkangas P."/>
            <person name="Parkhill J."/>
            <person name="Rea M.C."/>
            <person name="O'Sullivan O."/>
            <person name="Ritari J."/>
            <person name="Douillard F.P."/>
            <person name="Paul Ross R."/>
            <person name="Yang R."/>
            <person name="Briner A.E."/>
            <person name="Felis G.E."/>
            <person name="de Vos W.M."/>
            <person name="Barrangou R."/>
            <person name="Klaenhammer T.R."/>
            <person name="Caufield P.W."/>
            <person name="Cui Y."/>
            <person name="Zhang H."/>
            <person name="O'Toole P.W."/>
        </authorList>
    </citation>
    <scope>NUCLEOTIDE SEQUENCE [LARGE SCALE GENOMIC DNA]</scope>
    <source>
        <strain evidence="9 10">DSM 12744</strain>
    </source>
</reference>
<evidence type="ECO:0000313" key="9">
    <source>
        <dbReference type="EMBL" id="KRL14470.1"/>
    </source>
</evidence>
<feature type="transmembrane region" description="Helical" evidence="7">
    <location>
        <begin position="213"/>
        <end position="232"/>
    </location>
</feature>
<dbReference type="EMBL" id="AZEC01000001">
    <property type="protein sequence ID" value="KRL14470.1"/>
    <property type="molecule type" value="Genomic_DNA"/>
</dbReference>
<comment type="subcellular location">
    <subcellularLocation>
        <location evidence="1 7">Cell membrane</location>
        <topology evidence="1 7">Multi-pass membrane protein</topology>
    </subcellularLocation>
</comment>
<name>A0A0R1N2C7_9LACO</name>
<sequence length="301" mass="33716">MSRAERKKELIQAAVFVLPTLAVLLVFTLFPVVYAFYLSLNKVNLVGNVSYQFVGFQNFINAFNDSRVAEALWNTAKYVLIVVPIQTVLALILATVLNSGIKFQKTFRSLLFIPTLTSSSALTLIFMFIFSLNGPINSLLMDLHVYTQPINFLNDQSTVLYAIMAMNIWSTVPMFMTIYLSGLQDIDSAMYEAADIDGANMFQKWFKITIPQIAPVTNYVVMMGLISTFQLFDQPYIVSQGSGGPNNSTLTLSLIIYQYAFRQFGTMGYASAIAILLTIVIFIISMVFRRFSSEDITGEGR</sequence>
<dbReference type="OrthoDB" id="9798257at2"/>
<keyword evidence="5 7" id="KW-1133">Transmembrane helix</keyword>
<dbReference type="AlphaFoldDB" id="A0A0R1N2C7"/>
<keyword evidence="4 7" id="KW-0812">Transmembrane</keyword>
<dbReference type="Gene3D" id="1.10.3720.10">
    <property type="entry name" value="MetI-like"/>
    <property type="match status" value="1"/>
</dbReference>
<dbReference type="PATRIC" id="fig|1423792.3.peg.121"/>
<feature type="domain" description="ABC transmembrane type-1" evidence="8">
    <location>
        <begin position="72"/>
        <end position="288"/>
    </location>
</feature>
<feature type="transmembrane region" description="Helical" evidence="7">
    <location>
        <begin position="267"/>
        <end position="288"/>
    </location>
</feature>
<evidence type="ECO:0000256" key="3">
    <source>
        <dbReference type="ARBA" id="ARBA00022475"/>
    </source>
</evidence>
<evidence type="ECO:0000256" key="7">
    <source>
        <dbReference type="RuleBase" id="RU363032"/>
    </source>
</evidence>
<evidence type="ECO:0000313" key="10">
    <source>
        <dbReference type="Proteomes" id="UP000051330"/>
    </source>
</evidence>
<dbReference type="PANTHER" id="PTHR30193:SF37">
    <property type="entry name" value="INNER MEMBRANE ABC TRANSPORTER PERMEASE PROTEIN YCJO"/>
    <property type="match status" value="1"/>
</dbReference>
<protein>
    <submittedName>
        <fullName evidence="9">Sugar transport system permease protein</fullName>
    </submittedName>
</protein>
<gene>
    <name evidence="9" type="ORF">FD09_GL000118</name>
</gene>
<evidence type="ECO:0000256" key="6">
    <source>
        <dbReference type="ARBA" id="ARBA00023136"/>
    </source>
</evidence>
<evidence type="ECO:0000256" key="5">
    <source>
        <dbReference type="ARBA" id="ARBA00022989"/>
    </source>
</evidence>
<evidence type="ECO:0000256" key="2">
    <source>
        <dbReference type="ARBA" id="ARBA00022448"/>
    </source>
</evidence>
<dbReference type="GO" id="GO:0055085">
    <property type="term" value="P:transmembrane transport"/>
    <property type="evidence" value="ECO:0007669"/>
    <property type="project" value="InterPro"/>
</dbReference>
<feature type="transmembrane region" description="Helical" evidence="7">
    <location>
        <begin position="159"/>
        <end position="180"/>
    </location>
</feature>
<dbReference type="Pfam" id="PF00528">
    <property type="entry name" value="BPD_transp_1"/>
    <property type="match status" value="1"/>
</dbReference>
<dbReference type="GO" id="GO:0005886">
    <property type="term" value="C:plasma membrane"/>
    <property type="evidence" value="ECO:0007669"/>
    <property type="project" value="UniProtKB-SubCell"/>
</dbReference>
<feature type="transmembrane region" description="Helical" evidence="7">
    <location>
        <begin position="78"/>
        <end position="98"/>
    </location>
</feature>
<dbReference type="STRING" id="1423792.FD09_GL000118"/>
<feature type="transmembrane region" description="Helical" evidence="7">
    <location>
        <begin position="12"/>
        <end position="37"/>
    </location>
</feature>
<keyword evidence="2 7" id="KW-0813">Transport</keyword>
<feature type="transmembrane region" description="Helical" evidence="7">
    <location>
        <begin position="110"/>
        <end position="132"/>
    </location>
</feature>
<evidence type="ECO:0000256" key="1">
    <source>
        <dbReference type="ARBA" id="ARBA00004651"/>
    </source>
</evidence>
<evidence type="ECO:0000259" key="8">
    <source>
        <dbReference type="PROSITE" id="PS50928"/>
    </source>
</evidence>
<dbReference type="Proteomes" id="UP000051330">
    <property type="component" value="Unassembled WGS sequence"/>
</dbReference>
<keyword evidence="6 7" id="KW-0472">Membrane</keyword>
<dbReference type="RefSeq" id="WP_057817206.1">
    <property type="nucleotide sequence ID" value="NZ_AZEC01000001.1"/>
</dbReference>
<dbReference type="InterPro" id="IPR035906">
    <property type="entry name" value="MetI-like_sf"/>
</dbReference>
<dbReference type="InterPro" id="IPR051393">
    <property type="entry name" value="ABC_transporter_permease"/>
</dbReference>
<proteinExistence type="inferred from homology"/>
<keyword evidence="10" id="KW-1185">Reference proteome</keyword>
<dbReference type="CDD" id="cd06261">
    <property type="entry name" value="TM_PBP2"/>
    <property type="match status" value="1"/>
</dbReference>
<keyword evidence="3" id="KW-1003">Cell membrane</keyword>
<evidence type="ECO:0000256" key="4">
    <source>
        <dbReference type="ARBA" id="ARBA00022692"/>
    </source>
</evidence>
<keyword evidence="9" id="KW-0762">Sugar transport</keyword>